<feature type="region of interest" description="Disordered" evidence="2">
    <location>
        <begin position="207"/>
        <end position="304"/>
    </location>
</feature>
<evidence type="ECO:0000256" key="1">
    <source>
        <dbReference type="SAM" id="Coils"/>
    </source>
</evidence>
<dbReference type="Proteomes" id="UP000217289">
    <property type="component" value="Chromosome"/>
</dbReference>
<keyword evidence="5" id="KW-1185">Reference proteome</keyword>
<keyword evidence="1" id="KW-0175">Coiled coil</keyword>
<keyword evidence="3" id="KW-0472">Membrane</keyword>
<feature type="transmembrane region" description="Helical" evidence="3">
    <location>
        <begin position="54"/>
        <end position="72"/>
    </location>
</feature>
<keyword evidence="3" id="KW-1133">Transmembrane helix</keyword>
<proteinExistence type="predicted"/>
<feature type="transmembrane region" description="Helical" evidence="3">
    <location>
        <begin position="84"/>
        <end position="105"/>
    </location>
</feature>
<evidence type="ECO:0000313" key="5">
    <source>
        <dbReference type="Proteomes" id="UP000217289"/>
    </source>
</evidence>
<evidence type="ECO:0000256" key="3">
    <source>
        <dbReference type="SAM" id="Phobius"/>
    </source>
</evidence>
<dbReference type="KEGG" id="mbd:MEBOL_000461"/>
<accession>A0A286NV95</accession>
<sequence length="468" mass="50363">MESRSSLSAPLCALLALALMPGCALSRIKPLHTGWRPNQAPVCTTDRKPIRNDIIVASILGVGSGVAAASALDIIPTTSGDRKIATIILPGLLIPAAIFGTSAIIGQRRVNQCVSAATQWADVSVRQRKSSAEANAMAEAMRKEARDKAEAAERAKAEAAAQKAREEEEVQCTDEAMAAEQCVSEETRWPDILERQHEATAEANAMAEAMRKEARDKAEAAERAKAEAAAQKAKEEEKVRRAAEAKAAKETRIASTPEDRDPPLPSGTGPSNPTPKGTIASEAAVEPAPAPKAPSGYRSGEGYQKARWGMSRKEIKTLYPQAEPFESEGQSWIGFTGNVAGYKAYTAFAFAGDRLAVVTVTIANDRYNSADPLAEYDELLGLLTKLYGRPLSDEVLWKTEPLLGGRGRKLGAAIELGEAEKISKWERPDSQIFLFADGHGLEIRTRIIYKSRTIGVAADTERAKINDL</sequence>
<evidence type="ECO:0000256" key="2">
    <source>
        <dbReference type="SAM" id="MobiDB-lite"/>
    </source>
</evidence>
<organism evidence="4 5">
    <name type="scientific">Melittangium boletus DSM 14713</name>
    <dbReference type="NCBI Taxonomy" id="1294270"/>
    <lineage>
        <taxon>Bacteria</taxon>
        <taxon>Pseudomonadati</taxon>
        <taxon>Myxococcota</taxon>
        <taxon>Myxococcia</taxon>
        <taxon>Myxococcales</taxon>
        <taxon>Cystobacterineae</taxon>
        <taxon>Archangiaceae</taxon>
        <taxon>Melittangium</taxon>
    </lineage>
</organism>
<evidence type="ECO:0000313" key="4">
    <source>
        <dbReference type="EMBL" id="ATB27026.1"/>
    </source>
</evidence>
<gene>
    <name evidence="4" type="ORF">MEBOL_000461</name>
</gene>
<dbReference type="EMBL" id="CP022163">
    <property type="protein sequence ID" value="ATB27026.1"/>
    <property type="molecule type" value="Genomic_DNA"/>
</dbReference>
<feature type="coiled-coil region" evidence="1">
    <location>
        <begin position="135"/>
        <end position="176"/>
    </location>
</feature>
<keyword evidence="3" id="KW-0812">Transmembrane</keyword>
<reference evidence="4 5" key="1">
    <citation type="submission" date="2017-06" db="EMBL/GenBank/DDBJ databases">
        <authorList>
            <person name="Kim H.J."/>
            <person name="Triplett B.A."/>
        </authorList>
    </citation>
    <scope>NUCLEOTIDE SEQUENCE [LARGE SCALE GENOMIC DNA]</scope>
    <source>
        <strain evidence="4 5">DSM 14713</strain>
    </source>
</reference>
<protein>
    <submittedName>
        <fullName evidence="4">Uncharacterized protein</fullName>
    </submittedName>
</protein>
<dbReference type="AlphaFoldDB" id="A0A286NV95"/>
<feature type="compositionally biased region" description="Basic and acidic residues" evidence="2">
    <location>
        <begin position="209"/>
        <end position="262"/>
    </location>
</feature>
<name>A0A286NV95_9BACT</name>